<dbReference type="InterPro" id="IPR016461">
    <property type="entry name" value="COMT-like"/>
</dbReference>
<dbReference type="Gene3D" id="3.40.50.150">
    <property type="entry name" value="Vaccinia Virus protein VP39"/>
    <property type="match status" value="1"/>
</dbReference>
<evidence type="ECO:0000256" key="3">
    <source>
        <dbReference type="ARBA" id="ARBA00022691"/>
    </source>
</evidence>
<evidence type="ECO:0000313" key="7">
    <source>
        <dbReference type="Proteomes" id="UP000261811"/>
    </source>
</evidence>
<dbReference type="Gene3D" id="1.10.10.10">
    <property type="entry name" value="Winged helix-like DNA-binding domain superfamily/Winged helix DNA-binding domain"/>
    <property type="match status" value="1"/>
</dbReference>
<evidence type="ECO:0000256" key="1">
    <source>
        <dbReference type="ARBA" id="ARBA00022603"/>
    </source>
</evidence>
<dbReference type="Pfam" id="PF00891">
    <property type="entry name" value="Methyltransf_2"/>
    <property type="match status" value="1"/>
</dbReference>
<dbReference type="GO" id="GO:0032259">
    <property type="term" value="P:methylation"/>
    <property type="evidence" value="ECO:0007669"/>
    <property type="project" value="UniProtKB-KW"/>
</dbReference>
<comment type="caution">
    <text evidence="6">The sequence shown here is derived from an EMBL/GenBank/DDBJ whole genome shotgun (WGS) entry which is preliminary data.</text>
</comment>
<keyword evidence="2" id="KW-0808">Transferase</keyword>
<dbReference type="InterPro" id="IPR001077">
    <property type="entry name" value="COMT_C"/>
</dbReference>
<protein>
    <recommendedName>
        <fullName evidence="8">Methyltransferase</fullName>
    </recommendedName>
</protein>
<feature type="domain" description="O-methyltransferase dimerisation" evidence="5">
    <location>
        <begin position="8"/>
        <end position="81"/>
    </location>
</feature>
<dbReference type="Pfam" id="PF08100">
    <property type="entry name" value="Dimerisation"/>
    <property type="match status" value="1"/>
</dbReference>
<feature type="non-terminal residue" evidence="6">
    <location>
        <position position="202"/>
    </location>
</feature>
<name>A0A372JEU6_9ACTN</name>
<evidence type="ECO:0008006" key="8">
    <source>
        <dbReference type="Google" id="ProtNLM"/>
    </source>
</evidence>
<dbReference type="PANTHER" id="PTHR43712:SF2">
    <property type="entry name" value="O-METHYLTRANSFERASE CICE"/>
    <property type="match status" value="1"/>
</dbReference>
<evidence type="ECO:0000313" key="6">
    <source>
        <dbReference type="EMBL" id="RFU38533.1"/>
    </source>
</evidence>
<dbReference type="GO" id="GO:0008171">
    <property type="term" value="F:O-methyltransferase activity"/>
    <property type="evidence" value="ECO:0007669"/>
    <property type="project" value="InterPro"/>
</dbReference>
<dbReference type="InterPro" id="IPR029063">
    <property type="entry name" value="SAM-dependent_MTases_sf"/>
</dbReference>
<dbReference type="GO" id="GO:0046983">
    <property type="term" value="F:protein dimerization activity"/>
    <property type="evidence" value="ECO:0007669"/>
    <property type="project" value="InterPro"/>
</dbReference>
<keyword evidence="7" id="KW-1185">Reference proteome</keyword>
<feature type="domain" description="O-methyltransferase C-terminal" evidence="4">
    <location>
        <begin position="105"/>
        <end position="198"/>
    </location>
</feature>
<evidence type="ECO:0000259" key="4">
    <source>
        <dbReference type="Pfam" id="PF00891"/>
    </source>
</evidence>
<dbReference type="InterPro" id="IPR036390">
    <property type="entry name" value="WH_DNA-bd_sf"/>
</dbReference>
<organism evidence="6 7">
    <name type="scientific">Actinomadura logoneensis</name>
    <dbReference type="NCBI Taxonomy" id="2293572"/>
    <lineage>
        <taxon>Bacteria</taxon>
        <taxon>Bacillati</taxon>
        <taxon>Actinomycetota</taxon>
        <taxon>Actinomycetes</taxon>
        <taxon>Streptosporangiales</taxon>
        <taxon>Thermomonosporaceae</taxon>
        <taxon>Actinomadura</taxon>
    </lineage>
</organism>
<dbReference type="InterPro" id="IPR012967">
    <property type="entry name" value="COMT_dimerisation"/>
</dbReference>
<sequence>MEPDLPQMLAGYLPAQILHAAAELGVADAIGDGPGDVAETAKLTGADPDALRRLLRALAGLGMLEQLDADRFALTETGGLLRSDAPGSVRDDVLLSITPELWAAWGSLTRVVRTGEPWRDPGTGLTARESALRDPVLGTAYRAAQGRATAEFAHGLVRVCDFSRFGTIADLGGDDGALLAAVLAAEPGPRGLLFDLPAALPA</sequence>
<dbReference type="EMBL" id="QURH01000776">
    <property type="protein sequence ID" value="RFU38533.1"/>
    <property type="molecule type" value="Genomic_DNA"/>
</dbReference>
<dbReference type="SUPFAM" id="SSF53335">
    <property type="entry name" value="S-adenosyl-L-methionine-dependent methyltransferases"/>
    <property type="match status" value="1"/>
</dbReference>
<reference evidence="6 7" key="1">
    <citation type="submission" date="2018-08" db="EMBL/GenBank/DDBJ databases">
        <title>Actinomadura jelena sp. nov., a novel Actinomycete isolated from soil in Chad.</title>
        <authorList>
            <person name="Shi L."/>
        </authorList>
    </citation>
    <scope>NUCLEOTIDE SEQUENCE [LARGE SCALE GENOMIC DNA]</scope>
    <source>
        <strain evidence="6 7">NEAU-G17</strain>
    </source>
</reference>
<dbReference type="PROSITE" id="PS51683">
    <property type="entry name" value="SAM_OMT_II"/>
    <property type="match status" value="1"/>
</dbReference>
<keyword evidence="1" id="KW-0489">Methyltransferase</keyword>
<dbReference type="RefSeq" id="WP_268915982.1">
    <property type="nucleotide sequence ID" value="NZ_QURH01000776.1"/>
</dbReference>
<proteinExistence type="predicted"/>
<dbReference type="AlphaFoldDB" id="A0A372JEU6"/>
<accession>A0A372JEU6</accession>
<keyword evidence="3" id="KW-0949">S-adenosyl-L-methionine</keyword>
<gene>
    <name evidence="6" type="ORF">DZF91_27195</name>
</gene>
<dbReference type="PANTHER" id="PTHR43712">
    <property type="entry name" value="PUTATIVE (AFU_ORTHOLOGUE AFUA_4G14580)-RELATED"/>
    <property type="match status" value="1"/>
</dbReference>
<evidence type="ECO:0000259" key="5">
    <source>
        <dbReference type="Pfam" id="PF08100"/>
    </source>
</evidence>
<dbReference type="InterPro" id="IPR036388">
    <property type="entry name" value="WH-like_DNA-bd_sf"/>
</dbReference>
<dbReference type="Proteomes" id="UP000261811">
    <property type="component" value="Unassembled WGS sequence"/>
</dbReference>
<dbReference type="SUPFAM" id="SSF46785">
    <property type="entry name" value="Winged helix' DNA-binding domain"/>
    <property type="match status" value="1"/>
</dbReference>
<evidence type="ECO:0000256" key="2">
    <source>
        <dbReference type="ARBA" id="ARBA00022679"/>
    </source>
</evidence>